<protein>
    <recommendedName>
        <fullName evidence="10">UDP-N-acetylglucosamine--N-acetylmuramyl-(pentapeptide) pyrophosphoryl-undecaprenol N-acetylglucosamine transferase</fullName>
        <ecNumber evidence="10">2.4.1.227</ecNumber>
    </recommendedName>
    <alternativeName>
        <fullName evidence="10">Undecaprenyl-PP-MurNAc-pentapeptide-UDPGlcNAc GlcNAc transferase</fullName>
    </alternativeName>
</protein>
<keyword evidence="1 10" id="KW-1003">Cell membrane</keyword>
<evidence type="ECO:0000256" key="4">
    <source>
        <dbReference type="ARBA" id="ARBA00022679"/>
    </source>
</evidence>
<dbReference type="Pfam" id="PF03033">
    <property type="entry name" value="Glyco_transf_28"/>
    <property type="match status" value="1"/>
</dbReference>
<feature type="binding site" evidence="10">
    <location>
        <position position="123"/>
    </location>
    <ligand>
        <name>UDP-N-acetyl-alpha-D-glucosamine</name>
        <dbReference type="ChEBI" id="CHEBI:57705"/>
    </ligand>
</feature>
<evidence type="ECO:0000313" key="15">
    <source>
        <dbReference type="Proteomes" id="UP001243717"/>
    </source>
</evidence>
<evidence type="ECO:0000259" key="12">
    <source>
        <dbReference type="Pfam" id="PF03033"/>
    </source>
</evidence>
<dbReference type="InterPro" id="IPR004276">
    <property type="entry name" value="GlycoTrans_28_N"/>
</dbReference>
<dbReference type="EC" id="2.4.1.227" evidence="10"/>
<keyword evidence="15" id="KW-1185">Reference proteome</keyword>
<evidence type="ECO:0000256" key="1">
    <source>
        <dbReference type="ARBA" id="ARBA00022475"/>
    </source>
</evidence>
<evidence type="ECO:0000256" key="11">
    <source>
        <dbReference type="SAM" id="Phobius"/>
    </source>
</evidence>
<dbReference type="PANTHER" id="PTHR21015">
    <property type="entry name" value="UDP-N-ACETYLGLUCOSAMINE--N-ACETYLMURAMYL-(PENTAPEPTIDE) PYROPHOSPHORYL-UNDECAPRENOL N-ACETYLGLUCOSAMINE TRANSFERASE 1"/>
    <property type="match status" value="1"/>
</dbReference>
<keyword evidence="5 10" id="KW-0133">Cell shape</keyword>
<gene>
    <name evidence="10" type="primary">murG</name>
    <name evidence="14" type="ORF">QEH59_14310</name>
</gene>
<sequence>MSKIIIACGGTGGHLAPGIAVAEVLQERGHQCTLLISHKQVDSALVEKYSHLDFVKSPGRAFAGGLLQRIAFLVSLGQSFFASRRMLRDQQPDLVLLFGGFLSLGLGLAAQIKGIPVALHEANCEPGKAVRVIKHLATRVYLPDGVRLRGVPPECIRYFGYPVRKEIKHALKADAWKRLGIQVPNKLLVIVGGSQGANSLNNWVTQNFAVLAKAGISVYCVTGLGNSSAGTLHEIGKGGVDITATLVPFSGQMGDVISAADLVVSRAGAGSIAEIIRCRAPSILVPYPFAADDHQQANALAHEQHGAGVLLPQSRLDELTAEVIELMFNDWLLAKFKSNLERLDRFESSERIVDDLLALCDAQRIANAEKLEPVT</sequence>
<keyword evidence="3 10" id="KW-0328">Glycosyltransferase</keyword>
<name>A0ABU1AN36_9BACT</name>
<accession>A0ABU1AN36</accession>
<comment type="caution">
    <text evidence="14">The sequence shown here is derived from an EMBL/GenBank/DDBJ whole genome shotgun (WGS) entry which is preliminary data.</text>
</comment>
<keyword evidence="2 10" id="KW-0132">Cell division</keyword>
<comment type="subcellular location">
    <subcellularLocation>
        <location evidence="10">Cell membrane</location>
        <topology evidence="10">Peripheral membrane protein</topology>
        <orientation evidence="10">Cytoplasmic side</orientation>
    </subcellularLocation>
</comment>
<feature type="binding site" evidence="10">
    <location>
        <position position="164"/>
    </location>
    <ligand>
        <name>UDP-N-acetyl-alpha-D-glucosamine</name>
        <dbReference type="ChEBI" id="CHEBI:57705"/>
    </ligand>
</feature>
<feature type="transmembrane region" description="Helical" evidence="11">
    <location>
        <begin position="94"/>
        <end position="112"/>
    </location>
</feature>
<keyword evidence="4 10" id="KW-0808">Transferase</keyword>
<dbReference type="GO" id="GO:0016740">
    <property type="term" value="F:transferase activity"/>
    <property type="evidence" value="ECO:0007669"/>
    <property type="project" value="UniProtKB-KW"/>
</dbReference>
<dbReference type="InterPro" id="IPR006009">
    <property type="entry name" value="GlcNAc_MurG"/>
</dbReference>
<dbReference type="Gene3D" id="3.40.50.2000">
    <property type="entry name" value="Glycogen Phosphorylase B"/>
    <property type="match status" value="2"/>
</dbReference>
<evidence type="ECO:0000256" key="10">
    <source>
        <dbReference type="HAMAP-Rule" id="MF_00033"/>
    </source>
</evidence>
<comment type="function">
    <text evidence="10">Cell wall formation. Catalyzes the transfer of a GlcNAc subunit on undecaprenyl-pyrophosphoryl-MurNAc-pentapeptide (lipid intermediate I) to form undecaprenyl-pyrophosphoryl-MurNAc-(pentapeptide)GlcNAc (lipid intermediate II).</text>
</comment>
<feature type="domain" description="Glycosyl transferase family 28 C-terminal" evidence="13">
    <location>
        <begin position="188"/>
        <end position="330"/>
    </location>
</feature>
<keyword evidence="6 10" id="KW-0573">Peptidoglycan synthesis</keyword>
<feature type="binding site" evidence="10">
    <location>
        <begin position="11"/>
        <end position="13"/>
    </location>
    <ligand>
        <name>UDP-N-acetyl-alpha-D-glucosamine</name>
        <dbReference type="ChEBI" id="CHEBI:57705"/>
    </ligand>
</feature>
<evidence type="ECO:0000256" key="5">
    <source>
        <dbReference type="ARBA" id="ARBA00022960"/>
    </source>
</evidence>
<evidence type="ECO:0000256" key="6">
    <source>
        <dbReference type="ARBA" id="ARBA00022984"/>
    </source>
</evidence>
<dbReference type="Proteomes" id="UP001243717">
    <property type="component" value="Unassembled WGS sequence"/>
</dbReference>
<comment type="similarity">
    <text evidence="10">Belongs to the glycosyltransferase 28 family. MurG subfamily.</text>
</comment>
<evidence type="ECO:0000259" key="13">
    <source>
        <dbReference type="Pfam" id="PF04101"/>
    </source>
</evidence>
<dbReference type="Pfam" id="PF04101">
    <property type="entry name" value="Glyco_tran_28_C"/>
    <property type="match status" value="1"/>
</dbReference>
<proteinExistence type="inferred from homology"/>
<dbReference type="SUPFAM" id="SSF53756">
    <property type="entry name" value="UDP-Glycosyltransferase/glycogen phosphorylase"/>
    <property type="match status" value="1"/>
</dbReference>
<dbReference type="CDD" id="cd03785">
    <property type="entry name" value="GT28_MurG"/>
    <property type="match status" value="1"/>
</dbReference>
<comment type="catalytic activity">
    <reaction evidence="10">
        <text>di-trans,octa-cis-undecaprenyl diphospho-N-acetyl-alpha-D-muramoyl-L-alanyl-D-glutamyl-meso-2,6-diaminopimeloyl-D-alanyl-D-alanine + UDP-N-acetyl-alpha-D-glucosamine = di-trans,octa-cis-undecaprenyl diphospho-[N-acetyl-alpha-D-glucosaminyl-(1-&gt;4)]-N-acetyl-alpha-D-muramoyl-L-alanyl-D-glutamyl-meso-2,6-diaminopimeloyl-D-alanyl-D-alanine + UDP + H(+)</text>
        <dbReference type="Rhea" id="RHEA:31227"/>
        <dbReference type="ChEBI" id="CHEBI:15378"/>
        <dbReference type="ChEBI" id="CHEBI:57705"/>
        <dbReference type="ChEBI" id="CHEBI:58223"/>
        <dbReference type="ChEBI" id="CHEBI:61387"/>
        <dbReference type="ChEBI" id="CHEBI:61388"/>
        <dbReference type="EC" id="2.4.1.227"/>
    </reaction>
</comment>
<keyword evidence="8 10" id="KW-0131">Cell cycle</keyword>
<feature type="domain" description="Glycosyltransferase family 28 N-terminal" evidence="12">
    <location>
        <begin position="4"/>
        <end position="141"/>
    </location>
</feature>
<dbReference type="RefSeq" id="WP_308986053.1">
    <property type="nucleotide sequence ID" value="NZ_JARXIC010000027.1"/>
</dbReference>
<reference evidence="14 15" key="1">
    <citation type="submission" date="2023-04" db="EMBL/GenBank/DDBJ databases">
        <title>A novel bacteria isolated from coastal sediment.</title>
        <authorList>
            <person name="Liu X.-J."/>
            <person name="Du Z.-J."/>
        </authorList>
    </citation>
    <scope>NUCLEOTIDE SEQUENCE [LARGE SCALE GENOMIC DNA]</scope>
    <source>
        <strain evidence="14 15">SDUM461004</strain>
    </source>
</reference>
<evidence type="ECO:0000256" key="9">
    <source>
        <dbReference type="ARBA" id="ARBA00023316"/>
    </source>
</evidence>
<feature type="binding site" evidence="10">
    <location>
        <position position="194"/>
    </location>
    <ligand>
        <name>UDP-N-acetyl-alpha-D-glucosamine</name>
        <dbReference type="ChEBI" id="CHEBI:57705"/>
    </ligand>
</feature>
<keyword evidence="9 10" id="KW-0961">Cell wall biogenesis/degradation</keyword>
<keyword evidence="11" id="KW-1133">Transmembrane helix</keyword>
<evidence type="ECO:0000256" key="7">
    <source>
        <dbReference type="ARBA" id="ARBA00023136"/>
    </source>
</evidence>
<comment type="caution">
    <text evidence="10">Lacks conserved residue(s) required for the propagation of feature annotation.</text>
</comment>
<evidence type="ECO:0000256" key="8">
    <source>
        <dbReference type="ARBA" id="ARBA00023306"/>
    </source>
</evidence>
<keyword evidence="11" id="KW-0812">Transmembrane</keyword>
<evidence type="ECO:0000313" key="14">
    <source>
        <dbReference type="EMBL" id="MDQ8195603.1"/>
    </source>
</evidence>
<dbReference type="InterPro" id="IPR007235">
    <property type="entry name" value="Glyco_trans_28_C"/>
</dbReference>
<comment type="pathway">
    <text evidence="10">Cell wall biogenesis; peptidoglycan biosynthesis.</text>
</comment>
<dbReference type="HAMAP" id="MF_00033">
    <property type="entry name" value="MurG"/>
    <property type="match status" value="1"/>
</dbReference>
<evidence type="ECO:0000256" key="2">
    <source>
        <dbReference type="ARBA" id="ARBA00022618"/>
    </source>
</evidence>
<dbReference type="EMBL" id="JARXIC010000027">
    <property type="protein sequence ID" value="MDQ8195603.1"/>
    <property type="molecule type" value="Genomic_DNA"/>
</dbReference>
<feature type="binding site" evidence="10">
    <location>
        <position position="295"/>
    </location>
    <ligand>
        <name>UDP-N-acetyl-alpha-D-glucosamine</name>
        <dbReference type="ChEBI" id="CHEBI:57705"/>
    </ligand>
</feature>
<dbReference type="PANTHER" id="PTHR21015:SF22">
    <property type="entry name" value="GLYCOSYLTRANSFERASE"/>
    <property type="match status" value="1"/>
</dbReference>
<evidence type="ECO:0000256" key="3">
    <source>
        <dbReference type="ARBA" id="ARBA00022676"/>
    </source>
</evidence>
<keyword evidence="7 10" id="KW-0472">Membrane</keyword>
<organism evidence="14 15">
    <name type="scientific">Thalassobacterium sedimentorum</name>
    <dbReference type="NCBI Taxonomy" id="3041258"/>
    <lineage>
        <taxon>Bacteria</taxon>
        <taxon>Pseudomonadati</taxon>
        <taxon>Verrucomicrobiota</taxon>
        <taxon>Opitutia</taxon>
        <taxon>Puniceicoccales</taxon>
        <taxon>Coraliomargaritaceae</taxon>
        <taxon>Thalassobacterium</taxon>
    </lineage>
</organism>